<dbReference type="EMBL" id="JBHFFA010000001">
    <property type="protein sequence ID" value="KAL2653608.1"/>
    <property type="molecule type" value="Genomic_DNA"/>
</dbReference>
<gene>
    <name evidence="3" type="ORF">R1flu_021736</name>
</gene>
<evidence type="ECO:0000256" key="2">
    <source>
        <dbReference type="SAM" id="Phobius"/>
    </source>
</evidence>
<feature type="compositionally biased region" description="Polar residues" evidence="1">
    <location>
        <begin position="19"/>
        <end position="29"/>
    </location>
</feature>
<feature type="compositionally biased region" description="Polar residues" evidence="1">
    <location>
        <begin position="416"/>
        <end position="427"/>
    </location>
</feature>
<feature type="compositionally biased region" description="Basic residues" evidence="1">
    <location>
        <begin position="454"/>
        <end position="467"/>
    </location>
</feature>
<feature type="compositionally biased region" description="Low complexity" evidence="1">
    <location>
        <begin position="81"/>
        <end position="103"/>
    </location>
</feature>
<evidence type="ECO:0000313" key="3">
    <source>
        <dbReference type="EMBL" id="KAL2653608.1"/>
    </source>
</evidence>
<name>A0ABD1ZQ77_9MARC</name>
<sequence length="760" mass="81494">MSFWPKLRKRSLRGRKKSTTNSSRPNPYSSIGLDKLALARAELDAQRAQFAAEKGVPISAVRFVSGSARGWILLPRSAISPTPDYDPSSSPSSFNLSTASSSPERSGSAQRTANSTTSIPSQPQKLTPPTDSVCNGPLDPSIPGSNNSSSSSPSSKDGEFRCSSSTDGAPVLQRISETPVGSSFRTISAEIIDPSTLTKKEHGALSVKASNTATVVLVSLSVLSTTIGSNGLVAVIQSFWNGLKLSSVRALTVLATCLISAVWQHSSTFRLKQSTRNIVSTLPVQTTTAEDLPRAEMKVTAAAAPFSPISPLKGTKDVAAAADSPRSSFAFPILSRDSSVSVSTPNFQIIQQQENQLLQGGKVRTLAEDGIPKLKPIITPVRVVAVSSSQPSSPAALQKPSQKLKARIFKCHTPKKSTASENPNSSADEGATMDAEDASTAWAESPRVADSPTRYKRLSFKTRRSKSSLKEAETDDNPPSGQSSPERELENVQVNNGSKSPEVLASRNPNNVSADGGGKKMSRSCELRFSFKNLKKKKDNRSEELYPTAAADCQPLALETVAVKGLEELAFPFNNQFQNGSESPVNKSEKKKSSSAKLLSCDFDKSREGNVATPLTPRSGTSTTTSRFSKSNTTPVPRVVEKNMVLDYRPELRKVKTRVAQQLPPPPAGEPSPVLNRDILGTFLVLAVLAFLLLGKIPAILGTASLCLVLSHVQKFLWVNMTPLQRERLASSRADFSRLKGHQSYSQGSARGPLVTMFSR</sequence>
<feature type="region of interest" description="Disordered" evidence="1">
    <location>
        <begin position="412"/>
        <end position="521"/>
    </location>
</feature>
<feature type="compositionally biased region" description="Low complexity" evidence="1">
    <location>
        <begin position="613"/>
        <end position="634"/>
    </location>
</feature>
<dbReference type="AlphaFoldDB" id="A0ABD1ZQ77"/>
<feature type="region of interest" description="Disordered" evidence="1">
    <location>
        <begin position="608"/>
        <end position="634"/>
    </location>
</feature>
<evidence type="ECO:0000256" key="1">
    <source>
        <dbReference type="SAM" id="MobiDB-lite"/>
    </source>
</evidence>
<feature type="region of interest" description="Disordered" evidence="1">
    <location>
        <begin position="1"/>
        <end position="30"/>
    </location>
</feature>
<proteinExistence type="predicted"/>
<comment type="caution">
    <text evidence="3">The sequence shown here is derived from an EMBL/GenBank/DDBJ whole genome shotgun (WGS) entry which is preliminary data.</text>
</comment>
<feature type="compositionally biased region" description="Basic residues" evidence="1">
    <location>
        <begin position="1"/>
        <end position="18"/>
    </location>
</feature>
<keyword evidence="2" id="KW-1133">Transmembrane helix</keyword>
<accession>A0ABD1ZQ77</accession>
<organism evidence="3 4">
    <name type="scientific">Riccia fluitans</name>
    <dbReference type="NCBI Taxonomy" id="41844"/>
    <lineage>
        <taxon>Eukaryota</taxon>
        <taxon>Viridiplantae</taxon>
        <taxon>Streptophyta</taxon>
        <taxon>Embryophyta</taxon>
        <taxon>Marchantiophyta</taxon>
        <taxon>Marchantiopsida</taxon>
        <taxon>Marchantiidae</taxon>
        <taxon>Marchantiales</taxon>
        <taxon>Ricciaceae</taxon>
        <taxon>Riccia</taxon>
    </lineage>
</organism>
<dbReference type="Proteomes" id="UP001605036">
    <property type="component" value="Unassembled WGS sequence"/>
</dbReference>
<keyword evidence="2" id="KW-0472">Membrane</keyword>
<evidence type="ECO:0000313" key="4">
    <source>
        <dbReference type="Proteomes" id="UP001605036"/>
    </source>
</evidence>
<keyword evidence="4" id="KW-1185">Reference proteome</keyword>
<protein>
    <submittedName>
        <fullName evidence="3">Uncharacterized protein</fullName>
    </submittedName>
</protein>
<keyword evidence="2" id="KW-0812">Transmembrane</keyword>
<feature type="transmembrane region" description="Helical" evidence="2">
    <location>
        <begin position="699"/>
        <end position="718"/>
    </location>
</feature>
<feature type="compositionally biased region" description="Low complexity" evidence="1">
    <location>
        <begin position="141"/>
        <end position="155"/>
    </location>
</feature>
<feature type="region of interest" description="Disordered" evidence="1">
    <location>
        <begin position="81"/>
        <end position="172"/>
    </location>
</feature>
<feature type="compositionally biased region" description="Polar residues" evidence="1">
    <location>
        <begin position="104"/>
        <end position="133"/>
    </location>
</feature>
<reference evidence="3 4" key="1">
    <citation type="submission" date="2024-09" db="EMBL/GenBank/DDBJ databases">
        <title>Chromosome-scale assembly of Riccia fluitans.</title>
        <authorList>
            <person name="Paukszto L."/>
            <person name="Sawicki J."/>
            <person name="Karawczyk K."/>
            <person name="Piernik-Szablinska J."/>
            <person name="Szczecinska M."/>
            <person name="Mazdziarz M."/>
        </authorList>
    </citation>
    <scope>NUCLEOTIDE SEQUENCE [LARGE SCALE GENOMIC DNA]</scope>
    <source>
        <strain evidence="3">Rf_01</strain>
        <tissue evidence="3">Aerial parts of the thallus</tissue>
    </source>
</reference>